<accession>A0A0P1KTZ6</accession>
<dbReference type="PRINTS" id="PR00988">
    <property type="entry name" value="URIDINKINASE"/>
</dbReference>
<dbReference type="GO" id="GO:0044206">
    <property type="term" value="P:UMP salvage"/>
    <property type="evidence" value="ECO:0007669"/>
    <property type="project" value="UniProtKB-UniPathway"/>
</dbReference>
<evidence type="ECO:0000256" key="6">
    <source>
        <dbReference type="RuleBase" id="RU003825"/>
    </source>
</evidence>
<dbReference type="AlphaFoldDB" id="A0A0P1KTZ6"/>
<dbReference type="InterPro" id="IPR029057">
    <property type="entry name" value="PRTase-like"/>
</dbReference>
<dbReference type="Proteomes" id="UP000236544">
    <property type="component" value="Unassembled WGS sequence"/>
</dbReference>
<name>A0A0P1KTZ6_9SACH</name>
<sequence length="491" mass="54652">MGGLESNSNSNTSLFIGPENGSQELRRTGDPADHGPRYIPPWTTPYVIGVGGSSGSGKTSVAAKIISSINTPWTVLISLDNFYKPLTQDQREQAFQNNFDFDEPGSIDLDLAYECIRSLREGKKTSIPVYSFIHHNRVPGKSVNIYGSSVIVVEGIYALYDKRLLDLMDLKVYVDVDLDVCLARRLSRDIISRGRELDGCIQQWEKFVKPNAEKYVKPSMKNADVIIPSMGNNAVATQTVINHIKSRLQVKSRKHLQELRDLGHTNELKPLSEMENVHQLEYTSQVVALKTILLDKYTPRDDFVFYFDRIASILISRALDDIPLHPKKHIITPTGIELNAPPVHFDKVASINIVRSGDCFMRSLKKAVPGMAMGKLLIQSDSNTGEPQLHCEFLPPGLEKYEQVLLADAQIISGAAVIMAIQVLLDHGVPLSKIKVLVYLATEVGIRRIVNAFSSSVTIHAGEIVATEALGTHHCKWARKRFIDSKYFGCD</sequence>
<comment type="catalytic activity">
    <reaction evidence="6">
        <text>cytidine + ATP = CMP + ADP + H(+)</text>
        <dbReference type="Rhea" id="RHEA:24674"/>
        <dbReference type="ChEBI" id="CHEBI:15378"/>
        <dbReference type="ChEBI" id="CHEBI:17562"/>
        <dbReference type="ChEBI" id="CHEBI:30616"/>
        <dbReference type="ChEBI" id="CHEBI:60377"/>
        <dbReference type="ChEBI" id="CHEBI:456216"/>
        <dbReference type="EC" id="2.7.1.48"/>
    </reaction>
</comment>
<evidence type="ECO:0000256" key="4">
    <source>
        <dbReference type="ARBA" id="ARBA00022741"/>
    </source>
</evidence>
<dbReference type="SUPFAM" id="SSF52540">
    <property type="entry name" value="P-loop containing nucleoside triphosphate hydrolases"/>
    <property type="match status" value="1"/>
</dbReference>
<proteinExistence type="inferred from homology"/>
<dbReference type="GO" id="GO:0043771">
    <property type="term" value="F:cytidine kinase activity"/>
    <property type="evidence" value="ECO:0007669"/>
    <property type="project" value="RHEA"/>
</dbReference>
<dbReference type="PANTHER" id="PTHR10285">
    <property type="entry name" value="URIDINE KINASE"/>
    <property type="match status" value="1"/>
</dbReference>
<evidence type="ECO:0000256" key="1">
    <source>
        <dbReference type="ARBA" id="ARBA00004690"/>
    </source>
</evidence>
<feature type="compositionally biased region" description="Polar residues" evidence="7">
    <location>
        <begin position="1"/>
        <end position="14"/>
    </location>
</feature>
<evidence type="ECO:0000313" key="10">
    <source>
        <dbReference type="EMBL" id="CUS23340.1"/>
    </source>
</evidence>
<dbReference type="InterPro" id="IPR000836">
    <property type="entry name" value="PRTase_dom"/>
</dbReference>
<evidence type="ECO:0000313" key="11">
    <source>
        <dbReference type="Proteomes" id="UP000236544"/>
    </source>
</evidence>
<dbReference type="Pfam" id="PF00485">
    <property type="entry name" value="PRK"/>
    <property type="match status" value="1"/>
</dbReference>
<dbReference type="InterPro" id="IPR000764">
    <property type="entry name" value="Uridine_kinase-like"/>
</dbReference>
<dbReference type="NCBIfam" id="NF004018">
    <property type="entry name" value="PRK05480.1"/>
    <property type="match status" value="1"/>
</dbReference>
<dbReference type="Gene3D" id="3.40.50.2020">
    <property type="match status" value="1"/>
</dbReference>
<keyword evidence="6" id="KW-0067">ATP-binding</keyword>
<dbReference type="SUPFAM" id="SSF53271">
    <property type="entry name" value="PRTase-like"/>
    <property type="match status" value="1"/>
</dbReference>
<dbReference type="UniPathway" id="UPA00579">
    <property type="reaction ID" value="UER00640"/>
</dbReference>
<keyword evidence="5 6" id="KW-0418">Kinase</keyword>
<dbReference type="GO" id="GO:0044211">
    <property type="term" value="P:CTP salvage"/>
    <property type="evidence" value="ECO:0007669"/>
    <property type="project" value="UniProtKB-UniPathway"/>
</dbReference>
<dbReference type="InterPro" id="IPR006083">
    <property type="entry name" value="PRK/URK"/>
</dbReference>
<gene>
    <name evidence="10" type="ORF">LAQU0_S09e02564g</name>
</gene>
<evidence type="ECO:0000256" key="5">
    <source>
        <dbReference type="ARBA" id="ARBA00022777"/>
    </source>
</evidence>
<evidence type="ECO:0000259" key="8">
    <source>
        <dbReference type="Pfam" id="PF00485"/>
    </source>
</evidence>
<evidence type="ECO:0000256" key="7">
    <source>
        <dbReference type="SAM" id="MobiDB-lite"/>
    </source>
</evidence>
<keyword evidence="3 6" id="KW-0808">Transferase</keyword>
<feature type="region of interest" description="Disordered" evidence="7">
    <location>
        <begin position="1"/>
        <end position="38"/>
    </location>
</feature>
<keyword evidence="4 6" id="KW-0547">Nucleotide-binding</keyword>
<organism evidence="10 11">
    <name type="scientific">Lachancea quebecensis</name>
    <dbReference type="NCBI Taxonomy" id="1654605"/>
    <lineage>
        <taxon>Eukaryota</taxon>
        <taxon>Fungi</taxon>
        <taxon>Dikarya</taxon>
        <taxon>Ascomycota</taxon>
        <taxon>Saccharomycotina</taxon>
        <taxon>Saccharomycetes</taxon>
        <taxon>Saccharomycetales</taxon>
        <taxon>Saccharomycetaceae</taxon>
        <taxon>Lachancea</taxon>
    </lineage>
</organism>
<evidence type="ECO:0000256" key="2">
    <source>
        <dbReference type="ARBA" id="ARBA00004784"/>
    </source>
</evidence>
<dbReference type="GO" id="GO:0005524">
    <property type="term" value="F:ATP binding"/>
    <property type="evidence" value="ECO:0007669"/>
    <property type="project" value="UniProtKB-KW"/>
</dbReference>
<dbReference type="NCBIfam" id="TIGR00235">
    <property type="entry name" value="udk"/>
    <property type="match status" value="1"/>
</dbReference>
<dbReference type="UniPathway" id="UPA00574">
    <property type="reaction ID" value="UER00637"/>
</dbReference>
<dbReference type="FunFam" id="3.40.50.300:FF:000339">
    <property type="entry name" value="Uridine kinase"/>
    <property type="match status" value="1"/>
</dbReference>
<reference evidence="11" key="1">
    <citation type="submission" date="2015-10" db="EMBL/GenBank/DDBJ databases">
        <authorList>
            <person name="Devillers H."/>
        </authorList>
    </citation>
    <scope>NUCLEOTIDE SEQUENCE [LARGE SCALE GENOMIC DNA]</scope>
</reference>
<feature type="domain" description="Phosphoribulokinase/uridine kinase" evidence="8">
    <location>
        <begin position="47"/>
        <end position="235"/>
    </location>
</feature>
<feature type="domain" description="Phosphoribosyltransferase" evidence="9">
    <location>
        <begin position="283"/>
        <end position="463"/>
    </location>
</feature>
<protein>
    <recommendedName>
        <fullName evidence="6">Uridine kinase</fullName>
        <ecNumber evidence="6">2.7.1.48</ecNumber>
    </recommendedName>
</protein>
<evidence type="ECO:0000256" key="3">
    <source>
        <dbReference type="ARBA" id="ARBA00022679"/>
    </source>
</evidence>
<dbReference type="Pfam" id="PF14681">
    <property type="entry name" value="UPRTase"/>
    <property type="match status" value="1"/>
</dbReference>
<dbReference type="OrthoDB" id="738517at2759"/>
<comment type="pathway">
    <text evidence="2 6">Pyrimidine metabolism; CTP biosynthesis via salvage pathway; CTP from cytidine: step 1/3.</text>
</comment>
<dbReference type="CDD" id="cd02023">
    <property type="entry name" value="UMPK"/>
    <property type="match status" value="1"/>
</dbReference>
<keyword evidence="11" id="KW-1185">Reference proteome</keyword>
<evidence type="ECO:0000259" key="9">
    <source>
        <dbReference type="Pfam" id="PF14681"/>
    </source>
</evidence>
<dbReference type="GO" id="GO:0004849">
    <property type="term" value="F:uridine kinase activity"/>
    <property type="evidence" value="ECO:0007669"/>
    <property type="project" value="UniProtKB-EC"/>
</dbReference>
<dbReference type="EMBL" id="LN890527">
    <property type="protein sequence ID" value="CUS23340.1"/>
    <property type="molecule type" value="Genomic_DNA"/>
</dbReference>
<dbReference type="EC" id="2.7.1.48" evidence="6"/>
<dbReference type="Gene3D" id="3.40.50.300">
    <property type="entry name" value="P-loop containing nucleotide triphosphate hydrolases"/>
    <property type="match status" value="1"/>
</dbReference>
<comment type="pathway">
    <text evidence="1 6">Pyrimidine metabolism; UMP biosynthesis via salvage pathway; UMP from uridine: step 1/1.</text>
</comment>
<feature type="compositionally biased region" description="Basic and acidic residues" evidence="7">
    <location>
        <begin position="24"/>
        <end position="36"/>
    </location>
</feature>
<dbReference type="InterPro" id="IPR027417">
    <property type="entry name" value="P-loop_NTPase"/>
</dbReference>
<comment type="catalytic activity">
    <reaction evidence="6">
        <text>uridine + ATP = UMP + ADP + H(+)</text>
        <dbReference type="Rhea" id="RHEA:16825"/>
        <dbReference type="ChEBI" id="CHEBI:15378"/>
        <dbReference type="ChEBI" id="CHEBI:16704"/>
        <dbReference type="ChEBI" id="CHEBI:30616"/>
        <dbReference type="ChEBI" id="CHEBI:57865"/>
        <dbReference type="ChEBI" id="CHEBI:456216"/>
        <dbReference type="EC" id="2.7.1.48"/>
    </reaction>
</comment>
<comment type="similarity">
    <text evidence="6">Belongs to the uridine kinase family.</text>
</comment>